<dbReference type="HOGENOM" id="CLU_150076_1_0_9"/>
<name>Q38Y26_LATSS</name>
<dbReference type="InterPro" id="IPR006524">
    <property type="entry name" value="ArpU-like"/>
</dbReference>
<accession>Q38Y26</accession>
<dbReference type="eggNOG" id="ENOG503333C">
    <property type="taxonomic scope" value="Bacteria"/>
</dbReference>
<dbReference type="AlphaFoldDB" id="Q38Y26"/>
<dbReference type="RefSeq" id="WP_011374308.1">
    <property type="nucleotide sequence ID" value="NC_007576.1"/>
</dbReference>
<evidence type="ECO:0000313" key="2">
    <source>
        <dbReference type="Proteomes" id="UP000002707"/>
    </source>
</evidence>
<dbReference type="EMBL" id="CR936503">
    <property type="protein sequence ID" value="CAI54903.1"/>
    <property type="molecule type" value="Genomic_DNA"/>
</dbReference>
<protein>
    <submittedName>
        <fullName evidence="1">Hypothetical prophage lsa1 protein</fullName>
    </submittedName>
</protein>
<dbReference type="STRING" id="314315.LCA_0599"/>
<dbReference type="Proteomes" id="UP000002707">
    <property type="component" value="Chromosome"/>
</dbReference>
<keyword evidence="2" id="KW-1185">Reference proteome</keyword>
<sequence>MSKLFDFDIDEDKSRQQADKLLTQYWRLKHVVTSTSSLRSPSYSHTPKSFSGDNATEKRVIKALEAQRTLESIDVALSRITGINGTLLKMQYLSAGKLTVSYICDELGITASAFRKHKKQALLEFAESYPSDGLLIFKEH</sequence>
<dbReference type="OrthoDB" id="2227133at2"/>
<gene>
    <name evidence="1" type="ordered locus">LCA_0599</name>
</gene>
<evidence type="ECO:0000313" key="1">
    <source>
        <dbReference type="EMBL" id="CAI54903.1"/>
    </source>
</evidence>
<reference evidence="2" key="1">
    <citation type="journal article" date="2005" name="Nat. Biotechnol.">
        <title>The complete genome sequence of the meat-borne lactic acid bacterium Lactobacillus sakei 23K.</title>
        <authorList>
            <person name="Chaillou S."/>
            <person name="Champomier-Verges M.-C."/>
            <person name="Cornet M."/>
            <person name="Crutz-Le Coq A.-M."/>
            <person name="Dudez A.-M."/>
            <person name="Martin V."/>
            <person name="Beaufils S."/>
            <person name="Darbon-Rongere E."/>
            <person name="Bossy R."/>
            <person name="Loux V."/>
            <person name="Zagorec M."/>
        </authorList>
    </citation>
    <scope>NUCLEOTIDE SEQUENCE [LARGE SCALE GENOMIC DNA]</scope>
    <source>
        <strain evidence="2">23K</strain>
    </source>
</reference>
<organism evidence="1 2">
    <name type="scientific">Latilactobacillus sakei subsp. sakei (strain 23K)</name>
    <name type="common">Lactobacillus sakei subsp. sakei</name>
    <dbReference type="NCBI Taxonomy" id="314315"/>
    <lineage>
        <taxon>Bacteria</taxon>
        <taxon>Bacillati</taxon>
        <taxon>Bacillota</taxon>
        <taxon>Bacilli</taxon>
        <taxon>Lactobacillales</taxon>
        <taxon>Lactobacillaceae</taxon>
        <taxon>Latilactobacillus</taxon>
    </lineage>
</organism>
<dbReference type="NCBIfam" id="TIGR01637">
    <property type="entry name" value="phage_arpU"/>
    <property type="match status" value="1"/>
</dbReference>
<dbReference type="KEGG" id="lsa:LCA_0599"/>
<proteinExistence type="predicted"/>